<dbReference type="Pfam" id="PF02458">
    <property type="entry name" value="Transferase"/>
    <property type="match status" value="1"/>
</dbReference>
<gene>
    <name evidence="2" type="ordered locus">MTR_6g034485</name>
</gene>
<dbReference type="PANTHER" id="PTHR31896:SF43">
    <property type="entry name" value="PROTEIN ENHANCED PSEUDOMONAS SUSCEPTIBILITY 1"/>
    <property type="match status" value="1"/>
</dbReference>
<keyword evidence="1" id="KW-0808">Transferase</keyword>
<reference evidence="2 4" key="2">
    <citation type="journal article" date="2014" name="BMC Genomics">
        <title>An improved genome release (version Mt4.0) for the model legume Medicago truncatula.</title>
        <authorList>
            <person name="Tang H."/>
            <person name="Krishnakumar V."/>
            <person name="Bidwell S."/>
            <person name="Rosen B."/>
            <person name="Chan A."/>
            <person name="Zhou S."/>
            <person name="Gentzbittel L."/>
            <person name="Childs K.L."/>
            <person name="Yandell M."/>
            <person name="Gundlach H."/>
            <person name="Mayer K.F."/>
            <person name="Schwartz D.C."/>
            <person name="Town C.D."/>
        </authorList>
    </citation>
    <scope>GENOME REANNOTATION</scope>
    <source>
        <strain evidence="2">A17</strain>
        <strain evidence="3 4">cv. Jemalong A17</strain>
    </source>
</reference>
<reference evidence="3" key="3">
    <citation type="submission" date="2015-04" db="UniProtKB">
        <authorList>
            <consortium name="EnsemblPlants"/>
        </authorList>
    </citation>
    <scope>IDENTIFICATION</scope>
    <source>
        <strain evidence="3">cv. Jemalong A17</strain>
    </source>
</reference>
<protein>
    <submittedName>
        <fullName evidence="2">HXXXD-type acyl-transferase family protein</fullName>
    </submittedName>
</protein>
<evidence type="ECO:0000256" key="1">
    <source>
        <dbReference type="ARBA" id="ARBA00022679"/>
    </source>
</evidence>
<keyword evidence="4" id="KW-1185">Reference proteome</keyword>
<evidence type="ECO:0000313" key="4">
    <source>
        <dbReference type="Proteomes" id="UP000002051"/>
    </source>
</evidence>
<sequence length="125" mass="14383">MPTLERWFPNSVQLPIQFPFTMDKNLNDDEKEKLNPPERLFHFTKQKILQLKSKANTEAGTNNISSLQALFTHLWRSVVRSNQFDPQEEVHYMVVTGVRSRFVSPLPEDYFGNAVIICGVSMKAG</sequence>
<reference evidence="2 4" key="1">
    <citation type="journal article" date="2011" name="Nature">
        <title>The Medicago genome provides insight into the evolution of rhizobial symbioses.</title>
        <authorList>
            <person name="Young N.D."/>
            <person name="Debelle F."/>
            <person name="Oldroyd G.E."/>
            <person name="Geurts R."/>
            <person name="Cannon S.B."/>
            <person name="Udvardi M.K."/>
            <person name="Benedito V.A."/>
            <person name="Mayer K.F."/>
            <person name="Gouzy J."/>
            <person name="Schoof H."/>
            <person name="Van de Peer Y."/>
            <person name="Proost S."/>
            <person name="Cook D.R."/>
            <person name="Meyers B.C."/>
            <person name="Spannagl M."/>
            <person name="Cheung F."/>
            <person name="De Mita S."/>
            <person name="Krishnakumar V."/>
            <person name="Gundlach H."/>
            <person name="Zhou S."/>
            <person name="Mudge J."/>
            <person name="Bharti A.K."/>
            <person name="Murray J.D."/>
            <person name="Naoumkina M.A."/>
            <person name="Rosen B."/>
            <person name="Silverstein K.A."/>
            <person name="Tang H."/>
            <person name="Rombauts S."/>
            <person name="Zhao P.X."/>
            <person name="Zhou P."/>
            <person name="Barbe V."/>
            <person name="Bardou P."/>
            <person name="Bechner M."/>
            <person name="Bellec A."/>
            <person name="Berger A."/>
            <person name="Berges H."/>
            <person name="Bidwell S."/>
            <person name="Bisseling T."/>
            <person name="Choisne N."/>
            <person name="Couloux A."/>
            <person name="Denny R."/>
            <person name="Deshpande S."/>
            <person name="Dai X."/>
            <person name="Doyle J.J."/>
            <person name="Dudez A.M."/>
            <person name="Farmer A.D."/>
            <person name="Fouteau S."/>
            <person name="Franken C."/>
            <person name="Gibelin C."/>
            <person name="Gish J."/>
            <person name="Goldstein S."/>
            <person name="Gonzalez A.J."/>
            <person name="Green P.J."/>
            <person name="Hallab A."/>
            <person name="Hartog M."/>
            <person name="Hua A."/>
            <person name="Humphray S.J."/>
            <person name="Jeong D.H."/>
            <person name="Jing Y."/>
            <person name="Jocker A."/>
            <person name="Kenton S.M."/>
            <person name="Kim D.J."/>
            <person name="Klee K."/>
            <person name="Lai H."/>
            <person name="Lang C."/>
            <person name="Lin S."/>
            <person name="Macmil S.L."/>
            <person name="Magdelenat G."/>
            <person name="Matthews L."/>
            <person name="McCorrison J."/>
            <person name="Monaghan E.L."/>
            <person name="Mun J.H."/>
            <person name="Najar F.Z."/>
            <person name="Nicholson C."/>
            <person name="Noirot C."/>
            <person name="O'Bleness M."/>
            <person name="Paule C.R."/>
            <person name="Poulain J."/>
            <person name="Prion F."/>
            <person name="Qin B."/>
            <person name="Qu C."/>
            <person name="Retzel E.F."/>
            <person name="Riddle C."/>
            <person name="Sallet E."/>
            <person name="Samain S."/>
            <person name="Samson N."/>
            <person name="Sanders I."/>
            <person name="Saurat O."/>
            <person name="Scarpelli C."/>
            <person name="Schiex T."/>
            <person name="Segurens B."/>
            <person name="Severin A.J."/>
            <person name="Sherrier D.J."/>
            <person name="Shi R."/>
            <person name="Sims S."/>
            <person name="Singer S.R."/>
            <person name="Sinharoy S."/>
            <person name="Sterck L."/>
            <person name="Viollet A."/>
            <person name="Wang B.B."/>
            <person name="Wang K."/>
            <person name="Wang M."/>
            <person name="Wang X."/>
            <person name="Warfsmann J."/>
            <person name="Weissenbach J."/>
            <person name="White D.D."/>
            <person name="White J.D."/>
            <person name="Wiley G.B."/>
            <person name="Wincker P."/>
            <person name="Xing Y."/>
            <person name="Yang L."/>
            <person name="Yao Z."/>
            <person name="Ying F."/>
            <person name="Zhai J."/>
            <person name="Zhou L."/>
            <person name="Zuber A."/>
            <person name="Denarie J."/>
            <person name="Dixon R.A."/>
            <person name="May G.D."/>
            <person name="Schwartz D.C."/>
            <person name="Rogers J."/>
            <person name="Quetier F."/>
            <person name="Town C.D."/>
            <person name="Roe B.A."/>
        </authorList>
    </citation>
    <scope>NUCLEOTIDE SEQUENCE [LARGE SCALE GENOMIC DNA]</scope>
    <source>
        <strain evidence="2">A17</strain>
        <strain evidence="3 4">cv. Jemalong A17</strain>
    </source>
</reference>
<dbReference type="GO" id="GO:0016740">
    <property type="term" value="F:transferase activity"/>
    <property type="evidence" value="ECO:0007669"/>
    <property type="project" value="UniProtKB-KW"/>
</dbReference>
<name>A0A072U9N8_MEDTR</name>
<dbReference type="AlphaFoldDB" id="A0A072U9N8"/>
<dbReference type="EnsemblPlants" id="KEH25798">
    <property type="protein sequence ID" value="KEH25798"/>
    <property type="gene ID" value="MTR_6g034485"/>
</dbReference>
<evidence type="ECO:0000313" key="2">
    <source>
        <dbReference type="EMBL" id="KEH25798.1"/>
    </source>
</evidence>
<proteinExistence type="predicted"/>
<dbReference type="Proteomes" id="UP000002051">
    <property type="component" value="Chromosome 6"/>
</dbReference>
<organism evidence="2 4">
    <name type="scientific">Medicago truncatula</name>
    <name type="common">Barrel medic</name>
    <name type="synonym">Medicago tribuloides</name>
    <dbReference type="NCBI Taxonomy" id="3880"/>
    <lineage>
        <taxon>Eukaryota</taxon>
        <taxon>Viridiplantae</taxon>
        <taxon>Streptophyta</taxon>
        <taxon>Embryophyta</taxon>
        <taxon>Tracheophyta</taxon>
        <taxon>Spermatophyta</taxon>
        <taxon>Magnoliopsida</taxon>
        <taxon>eudicotyledons</taxon>
        <taxon>Gunneridae</taxon>
        <taxon>Pentapetalae</taxon>
        <taxon>rosids</taxon>
        <taxon>fabids</taxon>
        <taxon>Fabales</taxon>
        <taxon>Fabaceae</taxon>
        <taxon>Papilionoideae</taxon>
        <taxon>50 kb inversion clade</taxon>
        <taxon>NPAAA clade</taxon>
        <taxon>Hologalegina</taxon>
        <taxon>IRL clade</taxon>
        <taxon>Trifolieae</taxon>
        <taxon>Medicago</taxon>
    </lineage>
</organism>
<accession>A0A072U9N8</accession>
<evidence type="ECO:0000313" key="3">
    <source>
        <dbReference type="EnsemblPlants" id="KEH25798"/>
    </source>
</evidence>
<dbReference type="EMBL" id="CM001222">
    <property type="protein sequence ID" value="KEH25798.1"/>
    <property type="molecule type" value="Genomic_DNA"/>
</dbReference>
<dbReference type="InterPro" id="IPR023213">
    <property type="entry name" value="CAT-like_dom_sf"/>
</dbReference>
<dbReference type="PANTHER" id="PTHR31896">
    <property type="entry name" value="FAMILY REGULATORY PROTEIN, PUTATIVE (AFU_ORTHOLOGUE AFUA_3G14730)-RELATED"/>
    <property type="match status" value="1"/>
</dbReference>
<dbReference type="HOGENOM" id="CLU_1996027_0_0_1"/>
<dbReference type="InterPro" id="IPR051283">
    <property type="entry name" value="Sec_Metabolite_Acyltrans"/>
</dbReference>
<dbReference type="Gene3D" id="3.30.559.10">
    <property type="entry name" value="Chloramphenicol acetyltransferase-like domain"/>
    <property type="match status" value="1"/>
</dbReference>